<dbReference type="InterPro" id="IPR006089">
    <property type="entry name" value="Acyl-CoA_DH_CS"/>
</dbReference>
<gene>
    <name evidence="10" type="ORF">SK128_019641</name>
</gene>
<evidence type="ECO:0000259" key="7">
    <source>
        <dbReference type="Pfam" id="PF00441"/>
    </source>
</evidence>
<evidence type="ECO:0000259" key="8">
    <source>
        <dbReference type="Pfam" id="PF02770"/>
    </source>
</evidence>
<evidence type="ECO:0000313" key="11">
    <source>
        <dbReference type="Proteomes" id="UP001381693"/>
    </source>
</evidence>
<dbReference type="InterPro" id="IPR036250">
    <property type="entry name" value="AcylCo_DH-like_C"/>
</dbReference>
<dbReference type="Gene3D" id="1.10.540.10">
    <property type="entry name" value="Acyl-CoA dehydrogenase/oxidase, N-terminal domain"/>
    <property type="match status" value="1"/>
</dbReference>
<dbReference type="Proteomes" id="UP001381693">
    <property type="component" value="Unassembled WGS sequence"/>
</dbReference>
<dbReference type="InterPro" id="IPR009075">
    <property type="entry name" value="AcylCo_DH/oxidase_C"/>
</dbReference>
<dbReference type="GO" id="GO:0005737">
    <property type="term" value="C:cytoplasm"/>
    <property type="evidence" value="ECO:0007669"/>
    <property type="project" value="TreeGrafter"/>
</dbReference>
<keyword evidence="4 6" id="KW-0274">FAD</keyword>
<keyword evidence="11" id="KW-1185">Reference proteome</keyword>
<dbReference type="Pfam" id="PF00441">
    <property type="entry name" value="Acyl-CoA_dh_1"/>
    <property type="match status" value="1"/>
</dbReference>
<dbReference type="Pfam" id="PF02770">
    <property type="entry name" value="Acyl-CoA_dh_M"/>
    <property type="match status" value="1"/>
</dbReference>
<dbReference type="AlphaFoldDB" id="A0AAN8WSZ3"/>
<protein>
    <recommendedName>
        <fullName evidence="12">Acyl-CoA dehydrogenase</fullName>
    </recommendedName>
</protein>
<dbReference type="InterPro" id="IPR006091">
    <property type="entry name" value="Acyl-CoA_Oxase/DH_mid-dom"/>
</dbReference>
<evidence type="ECO:0000256" key="4">
    <source>
        <dbReference type="ARBA" id="ARBA00022827"/>
    </source>
</evidence>
<dbReference type="EMBL" id="JAXCGZ010017386">
    <property type="protein sequence ID" value="KAK7068188.1"/>
    <property type="molecule type" value="Genomic_DNA"/>
</dbReference>
<dbReference type="PANTHER" id="PTHR48083:SF6">
    <property type="entry name" value="ACYL-COA DEHYDROGENASE 6"/>
    <property type="match status" value="1"/>
</dbReference>
<evidence type="ECO:0000256" key="6">
    <source>
        <dbReference type="RuleBase" id="RU362125"/>
    </source>
</evidence>
<dbReference type="InterPro" id="IPR037069">
    <property type="entry name" value="AcylCoA_DH/ox_N_sf"/>
</dbReference>
<evidence type="ECO:0000259" key="9">
    <source>
        <dbReference type="Pfam" id="PF02771"/>
    </source>
</evidence>
<dbReference type="InterPro" id="IPR046373">
    <property type="entry name" value="Acyl-CoA_Oxase/DH_mid-dom_sf"/>
</dbReference>
<evidence type="ECO:0000256" key="3">
    <source>
        <dbReference type="ARBA" id="ARBA00022630"/>
    </source>
</evidence>
<evidence type="ECO:0008006" key="12">
    <source>
        <dbReference type="Google" id="ProtNLM"/>
    </source>
</evidence>
<accession>A0AAN8WSZ3</accession>
<organism evidence="10 11">
    <name type="scientific">Halocaridina rubra</name>
    <name type="common">Hawaiian red shrimp</name>
    <dbReference type="NCBI Taxonomy" id="373956"/>
    <lineage>
        <taxon>Eukaryota</taxon>
        <taxon>Metazoa</taxon>
        <taxon>Ecdysozoa</taxon>
        <taxon>Arthropoda</taxon>
        <taxon>Crustacea</taxon>
        <taxon>Multicrustacea</taxon>
        <taxon>Malacostraca</taxon>
        <taxon>Eumalacostraca</taxon>
        <taxon>Eucarida</taxon>
        <taxon>Decapoda</taxon>
        <taxon>Pleocyemata</taxon>
        <taxon>Caridea</taxon>
        <taxon>Atyoidea</taxon>
        <taxon>Atyidae</taxon>
        <taxon>Halocaridina</taxon>
    </lineage>
</organism>
<comment type="similarity">
    <text evidence="2 6">Belongs to the acyl-CoA dehydrogenase family.</text>
</comment>
<evidence type="ECO:0000256" key="5">
    <source>
        <dbReference type="ARBA" id="ARBA00023002"/>
    </source>
</evidence>
<feature type="domain" description="Acyl-CoA dehydrogenase/oxidase C-terminal" evidence="7">
    <location>
        <begin position="213"/>
        <end position="329"/>
    </location>
</feature>
<feature type="non-terminal residue" evidence="10">
    <location>
        <position position="1"/>
    </location>
</feature>
<reference evidence="10 11" key="1">
    <citation type="submission" date="2023-11" db="EMBL/GenBank/DDBJ databases">
        <title>Halocaridina rubra genome assembly.</title>
        <authorList>
            <person name="Smith C."/>
        </authorList>
    </citation>
    <scope>NUCLEOTIDE SEQUENCE [LARGE SCALE GENOMIC DNA]</scope>
    <source>
        <strain evidence="10">EP-1</strain>
        <tissue evidence="10">Whole</tissue>
    </source>
</reference>
<name>A0AAN8WSZ3_HALRR</name>
<dbReference type="SUPFAM" id="SSF56645">
    <property type="entry name" value="Acyl-CoA dehydrogenase NM domain-like"/>
    <property type="match status" value="1"/>
</dbReference>
<feature type="domain" description="Acyl-CoA dehydrogenase/oxidase N-terminal" evidence="9">
    <location>
        <begin position="2"/>
        <end position="102"/>
    </location>
</feature>
<dbReference type="GO" id="GO:0050660">
    <property type="term" value="F:flavin adenine dinucleotide binding"/>
    <property type="evidence" value="ECO:0007669"/>
    <property type="project" value="InterPro"/>
</dbReference>
<feature type="non-terminal residue" evidence="10">
    <location>
        <position position="330"/>
    </location>
</feature>
<sequence length="330" mass="36308">LVDTEINPYVNEWEKDGRWPAHSLMKKFGNAGLLGITNPVEYGGLGLDYKYQAAFTEALGYARASGVLMGFGVQTDVITPALAKFGSEYIKREFLAPSIAGDMVGCLGISEPGAGSDVAGLKTSARREGDDLVINGQKMWITNAWCADWISLLCNTSQGPAHSNKSLVVVPMNSPGVHLSKLIDKVGMRCSDTGQIFFDEVRVPAKNIVGEKGMGFFYQMLGFQPERLFLSLMVITPLKLCIEETVKYTREREAFGKPLLDNQIIHFRLAELETELECCRSLLYKSIDQYVSGKDATKLVSMTKVKAGRVAREITDACLQFWGGMGFTSE</sequence>
<keyword evidence="3 6" id="KW-0285">Flavoprotein</keyword>
<dbReference type="FunFam" id="2.40.110.10:FF:000002">
    <property type="entry name" value="Acyl-CoA dehydrogenase fadE12"/>
    <property type="match status" value="1"/>
</dbReference>
<dbReference type="SUPFAM" id="SSF47203">
    <property type="entry name" value="Acyl-CoA dehydrogenase C-terminal domain-like"/>
    <property type="match status" value="1"/>
</dbReference>
<dbReference type="PANTHER" id="PTHR48083">
    <property type="entry name" value="MEDIUM-CHAIN SPECIFIC ACYL-COA DEHYDROGENASE, MITOCHONDRIAL-RELATED"/>
    <property type="match status" value="1"/>
</dbReference>
<evidence type="ECO:0000256" key="2">
    <source>
        <dbReference type="ARBA" id="ARBA00009347"/>
    </source>
</evidence>
<comment type="caution">
    <text evidence="10">The sequence shown here is derived from an EMBL/GenBank/DDBJ whole genome shotgun (WGS) entry which is preliminary data.</text>
</comment>
<evidence type="ECO:0000256" key="1">
    <source>
        <dbReference type="ARBA" id="ARBA00001974"/>
    </source>
</evidence>
<dbReference type="Pfam" id="PF02771">
    <property type="entry name" value="Acyl-CoA_dh_N"/>
    <property type="match status" value="1"/>
</dbReference>
<dbReference type="Gene3D" id="1.20.140.10">
    <property type="entry name" value="Butyryl-CoA Dehydrogenase, subunit A, domain 3"/>
    <property type="match status" value="1"/>
</dbReference>
<dbReference type="PROSITE" id="PS00072">
    <property type="entry name" value="ACYL_COA_DH_1"/>
    <property type="match status" value="1"/>
</dbReference>
<dbReference type="InterPro" id="IPR009100">
    <property type="entry name" value="AcylCoA_DH/oxidase_NM_dom_sf"/>
</dbReference>
<dbReference type="Gene3D" id="2.40.110.10">
    <property type="entry name" value="Butyryl-CoA Dehydrogenase, subunit A, domain 2"/>
    <property type="match status" value="1"/>
</dbReference>
<dbReference type="GO" id="GO:0003995">
    <property type="term" value="F:acyl-CoA dehydrogenase activity"/>
    <property type="evidence" value="ECO:0007669"/>
    <property type="project" value="InterPro"/>
</dbReference>
<dbReference type="GO" id="GO:0033539">
    <property type="term" value="P:fatty acid beta-oxidation using acyl-CoA dehydrogenase"/>
    <property type="evidence" value="ECO:0007669"/>
    <property type="project" value="TreeGrafter"/>
</dbReference>
<keyword evidence="5 6" id="KW-0560">Oxidoreductase</keyword>
<dbReference type="InterPro" id="IPR050741">
    <property type="entry name" value="Acyl-CoA_dehydrogenase"/>
</dbReference>
<comment type="cofactor">
    <cofactor evidence="1 6">
        <name>FAD</name>
        <dbReference type="ChEBI" id="CHEBI:57692"/>
    </cofactor>
</comment>
<proteinExistence type="inferred from homology"/>
<evidence type="ECO:0000313" key="10">
    <source>
        <dbReference type="EMBL" id="KAK7068188.1"/>
    </source>
</evidence>
<feature type="domain" description="Acyl-CoA oxidase/dehydrogenase middle" evidence="8">
    <location>
        <begin position="106"/>
        <end position="201"/>
    </location>
</feature>
<dbReference type="InterPro" id="IPR013786">
    <property type="entry name" value="AcylCoA_DH/ox_N"/>
</dbReference>